<evidence type="ECO:0000313" key="2">
    <source>
        <dbReference type="EMBL" id="GMR45872.1"/>
    </source>
</evidence>
<comment type="caution">
    <text evidence="2">The sequence shown here is derived from an EMBL/GenBank/DDBJ whole genome shotgun (WGS) entry which is preliminary data.</text>
</comment>
<proteinExistence type="predicted"/>
<evidence type="ECO:0000313" key="3">
    <source>
        <dbReference type="Proteomes" id="UP001328107"/>
    </source>
</evidence>
<keyword evidence="3" id="KW-1185">Reference proteome</keyword>
<evidence type="ECO:0000256" key="1">
    <source>
        <dbReference type="SAM" id="MobiDB-lite"/>
    </source>
</evidence>
<feature type="region of interest" description="Disordered" evidence="1">
    <location>
        <begin position="1"/>
        <end position="31"/>
    </location>
</feature>
<dbReference type="Proteomes" id="UP001328107">
    <property type="component" value="Unassembled WGS sequence"/>
</dbReference>
<organism evidence="2 3">
    <name type="scientific">Pristionchus mayeri</name>
    <dbReference type="NCBI Taxonomy" id="1317129"/>
    <lineage>
        <taxon>Eukaryota</taxon>
        <taxon>Metazoa</taxon>
        <taxon>Ecdysozoa</taxon>
        <taxon>Nematoda</taxon>
        <taxon>Chromadorea</taxon>
        <taxon>Rhabditida</taxon>
        <taxon>Rhabditina</taxon>
        <taxon>Diplogasteromorpha</taxon>
        <taxon>Diplogasteroidea</taxon>
        <taxon>Neodiplogasteridae</taxon>
        <taxon>Pristionchus</taxon>
    </lineage>
</organism>
<feature type="region of interest" description="Disordered" evidence="1">
    <location>
        <begin position="397"/>
        <end position="649"/>
    </location>
</feature>
<protein>
    <submittedName>
        <fullName evidence="2">Uncharacterized protein</fullName>
    </submittedName>
</protein>
<feature type="compositionally biased region" description="Low complexity" evidence="1">
    <location>
        <begin position="593"/>
        <end position="613"/>
    </location>
</feature>
<feature type="compositionally biased region" description="Basic and acidic residues" evidence="1">
    <location>
        <begin position="142"/>
        <end position="153"/>
    </location>
</feature>
<name>A0AAN5CK21_9BILA</name>
<dbReference type="AlphaFoldDB" id="A0AAN5CK21"/>
<feature type="compositionally biased region" description="Acidic residues" evidence="1">
    <location>
        <begin position="433"/>
        <end position="456"/>
    </location>
</feature>
<sequence>RRAPPPHASAPLAFRPATSSERAAVGAPPAAAVKSPQVLLTDPAAEQSPKRFFHTAATSSSTRFDPADGKTTIVRGQDGRMIRLYRTRPAMPLPGNGVASPRPIFRGPAPAQSGYRVSSVRMASGTVENRYASMNRPNPVDMPHRMRDTPEQADRRRELYVRGFRDAEINDILDREGGKERSNLRVIVPANRSTYAANDSPRRAHYPAVPLNNDRYTAAGQQQQQQPQMKKRMSAIERAFTRMFGADGSMIPELAYRRRGRPPKDDPTAPSNIIQQFKKHATQWPPKFDDMSVEEVAELQDLINQLDAASREEEEGDRPLPLFENGVKSEEEEQLISPWQSYSMEEREMIKAAAREKLQSANQGCFVCGLFREQGGKPRNWQCNECIEMGRPLTPLKEGEIVEERREPEPDEPPPRKKRATREIFARPPQDATEAEDNEQEDEGMMRAEEEEEEGQIDLSKLLKDQLPVAPRVERRGRPRKNRVPEDPQPPPAQQLQQVPSPPKRTPQREPKKRRSEQQQAAAEEPAEPQEEGGVVGTTRRGRQIKMPAKLLGHDVNTAKTTIGSGARRSPSAASDAAPHSEYSSPLRGAAVPSLPVSTTTTPTSTTSSARSSPMKRKIEERKIKEETPEPPQPRSAMDVPKRGGRRRY</sequence>
<accession>A0AAN5CK21</accession>
<gene>
    <name evidence="2" type="ORF">PMAYCL1PPCAC_16067</name>
</gene>
<feature type="compositionally biased region" description="Low complexity" evidence="1">
    <location>
        <begin position="564"/>
        <end position="581"/>
    </location>
</feature>
<dbReference type="EMBL" id="BTRK01000004">
    <property type="protein sequence ID" value="GMR45872.1"/>
    <property type="molecule type" value="Genomic_DNA"/>
</dbReference>
<reference evidence="3" key="1">
    <citation type="submission" date="2022-10" db="EMBL/GenBank/DDBJ databases">
        <title>Genome assembly of Pristionchus species.</title>
        <authorList>
            <person name="Yoshida K."/>
            <person name="Sommer R.J."/>
        </authorList>
    </citation>
    <scope>NUCLEOTIDE SEQUENCE [LARGE SCALE GENOMIC DNA]</scope>
    <source>
        <strain evidence="3">RS5460</strain>
    </source>
</reference>
<feature type="compositionally biased region" description="Basic and acidic residues" evidence="1">
    <location>
        <begin position="397"/>
        <end position="408"/>
    </location>
</feature>
<feature type="region of interest" description="Disordered" evidence="1">
    <location>
        <begin position="132"/>
        <end position="153"/>
    </location>
</feature>
<feature type="compositionally biased region" description="Basic and acidic residues" evidence="1">
    <location>
        <begin position="617"/>
        <end position="628"/>
    </location>
</feature>
<feature type="non-terminal residue" evidence="2">
    <location>
        <position position="1"/>
    </location>
</feature>